<feature type="transmembrane region" description="Helical" evidence="6">
    <location>
        <begin position="361"/>
        <end position="379"/>
    </location>
</feature>
<keyword evidence="4 6" id="KW-1133">Transmembrane helix</keyword>
<dbReference type="STRING" id="1121922.GCA_000428905_02503"/>
<dbReference type="Proteomes" id="UP000006251">
    <property type="component" value="Unassembled WGS sequence"/>
</dbReference>
<feature type="transmembrane region" description="Helical" evidence="6">
    <location>
        <begin position="32"/>
        <end position="56"/>
    </location>
</feature>
<feature type="transmembrane region" description="Helical" evidence="6">
    <location>
        <begin position="153"/>
        <end position="172"/>
    </location>
</feature>
<keyword evidence="2" id="KW-1003">Cell membrane</keyword>
<gene>
    <name evidence="7" type="ORF">GPAL_0183</name>
</gene>
<name>K6Y2L1_9ALTE</name>
<protein>
    <submittedName>
        <fullName evidence="7">Polysaccharide transporter, PST family</fullName>
    </submittedName>
</protein>
<comment type="caution">
    <text evidence="7">The sequence shown here is derived from an EMBL/GenBank/DDBJ whole genome shotgun (WGS) entry which is preliminary data.</text>
</comment>
<organism evidence="7 8">
    <name type="scientific">Brumicola pallidula DSM 14239 = ACAM 615</name>
    <dbReference type="NCBI Taxonomy" id="1121922"/>
    <lineage>
        <taxon>Bacteria</taxon>
        <taxon>Pseudomonadati</taxon>
        <taxon>Pseudomonadota</taxon>
        <taxon>Gammaproteobacteria</taxon>
        <taxon>Alteromonadales</taxon>
        <taxon>Alteromonadaceae</taxon>
        <taxon>Brumicola</taxon>
    </lineage>
</organism>
<dbReference type="RefSeq" id="WP_006008257.1">
    <property type="nucleotide sequence ID" value="NZ_BAEQ01000004.1"/>
</dbReference>
<feature type="transmembrane region" description="Helical" evidence="6">
    <location>
        <begin position="178"/>
        <end position="197"/>
    </location>
</feature>
<accession>K6Y2L1</accession>
<evidence type="ECO:0000256" key="5">
    <source>
        <dbReference type="ARBA" id="ARBA00023136"/>
    </source>
</evidence>
<keyword evidence="8" id="KW-1185">Reference proteome</keyword>
<reference evidence="8" key="1">
    <citation type="journal article" date="2014" name="Environ. Microbiol.">
        <title>Comparative genomics of the marine bacterial genus Glaciecola reveals the high degree of genomic diversity and genomic characteristic for cold adaptation.</title>
        <authorList>
            <person name="Qin Q.L."/>
            <person name="Xie B.B."/>
            <person name="Yu Y."/>
            <person name="Shu Y.L."/>
            <person name="Rong J.C."/>
            <person name="Zhang Y.J."/>
            <person name="Zhao D.L."/>
            <person name="Chen X.L."/>
            <person name="Zhang X.Y."/>
            <person name="Chen B."/>
            <person name="Zhou B.C."/>
            <person name="Zhang Y.Z."/>
        </authorList>
    </citation>
    <scope>NUCLEOTIDE SEQUENCE [LARGE SCALE GENOMIC DNA]</scope>
    <source>
        <strain evidence="8">ACAM 615</strain>
    </source>
</reference>
<dbReference type="EMBL" id="BAEQ01000004">
    <property type="protein sequence ID" value="GAC27064.1"/>
    <property type="molecule type" value="Genomic_DNA"/>
</dbReference>
<evidence type="ECO:0000256" key="1">
    <source>
        <dbReference type="ARBA" id="ARBA00004651"/>
    </source>
</evidence>
<feature type="transmembrane region" description="Helical" evidence="6">
    <location>
        <begin position="293"/>
        <end position="315"/>
    </location>
</feature>
<evidence type="ECO:0000256" key="2">
    <source>
        <dbReference type="ARBA" id="ARBA00022475"/>
    </source>
</evidence>
<dbReference type="Pfam" id="PF13440">
    <property type="entry name" value="Polysacc_synt_3"/>
    <property type="match status" value="1"/>
</dbReference>
<dbReference type="AlphaFoldDB" id="K6Y2L1"/>
<proteinExistence type="predicted"/>
<dbReference type="PANTHER" id="PTHR30250:SF11">
    <property type="entry name" value="O-ANTIGEN TRANSPORTER-RELATED"/>
    <property type="match status" value="1"/>
</dbReference>
<comment type="subcellular location">
    <subcellularLocation>
        <location evidence="1">Cell membrane</location>
        <topology evidence="1">Multi-pass membrane protein</topology>
    </subcellularLocation>
</comment>
<evidence type="ECO:0000256" key="3">
    <source>
        <dbReference type="ARBA" id="ARBA00022692"/>
    </source>
</evidence>
<feature type="transmembrane region" description="Helical" evidence="6">
    <location>
        <begin position="327"/>
        <end position="349"/>
    </location>
</feature>
<evidence type="ECO:0000313" key="7">
    <source>
        <dbReference type="EMBL" id="GAC27064.1"/>
    </source>
</evidence>
<feature type="transmembrane region" description="Helical" evidence="6">
    <location>
        <begin position="119"/>
        <end position="141"/>
    </location>
</feature>
<dbReference type="GO" id="GO:0005886">
    <property type="term" value="C:plasma membrane"/>
    <property type="evidence" value="ECO:0007669"/>
    <property type="project" value="UniProtKB-SubCell"/>
</dbReference>
<evidence type="ECO:0000313" key="8">
    <source>
        <dbReference type="Proteomes" id="UP000006251"/>
    </source>
</evidence>
<dbReference type="InterPro" id="IPR050833">
    <property type="entry name" value="Poly_Biosynth_Transport"/>
</dbReference>
<sequence length="424" mass="47579">MKLPVLQFENKRLLSNVGWLLGSEMAAKFSRLFVILILAAQLSAIEYGTIMLALACHEVLKLVLRSGAGSQIVQCNESQLSEFVRNGAVLQWLICLSLAAFQVALAFPIAIFYDNAQLSELLILMALAYIPYPLVSVKVFLLHRASKMRYYSICNALCILAENTSIGIFALLDFGIMSVVYGKWVFVALWLILFYFAPVKNYGIGFNKPIFLSLIKSSGQLLSTELIRALRLQLDVLIGARLLSPELFGVYSFAKSAGVGLSQSLNNAFNSGLYPYLCNKHRQDTLPNFTLKIYAFASLVAFTFIFQAIAVPFYVPILFEQQWQQSYSTVAFLCCSALPAIYIDTHCNILRAKAEYQYEMYVRIFCLVTSAIGLLLFNANTPIDFALSVLIMSVVCLLVLLIQHCFSRRISIIKFLFLRSHLNE</sequence>
<keyword evidence="3 6" id="KW-0812">Transmembrane</keyword>
<evidence type="ECO:0000256" key="6">
    <source>
        <dbReference type="SAM" id="Phobius"/>
    </source>
</evidence>
<dbReference type="PANTHER" id="PTHR30250">
    <property type="entry name" value="PST FAMILY PREDICTED COLANIC ACID TRANSPORTER"/>
    <property type="match status" value="1"/>
</dbReference>
<keyword evidence="5 6" id="KW-0472">Membrane</keyword>
<evidence type="ECO:0000256" key="4">
    <source>
        <dbReference type="ARBA" id="ARBA00022989"/>
    </source>
</evidence>
<feature type="transmembrane region" description="Helical" evidence="6">
    <location>
        <begin position="385"/>
        <end position="406"/>
    </location>
</feature>
<feature type="transmembrane region" description="Helical" evidence="6">
    <location>
        <begin position="89"/>
        <end position="113"/>
    </location>
</feature>